<keyword evidence="3" id="KW-1185">Reference proteome</keyword>
<protein>
    <recommendedName>
        <fullName evidence="1">RNase H type-1 domain-containing protein</fullName>
    </recommendedName>
</protein>
<dbReference type="InterPro" id="IPR002156">
    <property type="entry name" value="RNaseH_domain"/>
</dbReference>
<evidence type="ECO:0000259" key="1">
    <source>
        <dbReference type="Pfam" id="PF13456"/>
    </source>
</evidence>
<accession>A0ABR2FDT6</accession>
<dbReference type="PANTHER" id="PTHR47723">
    <property type="entry name" value="OS05G0353850 PROTEIN"/>
    <property type="match status" value="1"/>
</dbReference>
<dbReference type="EMBL" id="JBBPBM010000006">
    <property type="protein sequence ID" value="KAK8579031.1"/>
    <property type="molecule type" value="Genomic_DNA"/>
</dbReference>
<evidence type="ECO:0000313" key="3">
    <source>
        <dbReference type="Proteomes" id="UP001472677"/>
    </source>
</evidence>
<dbReference type="CDD" id="cd06222">
    <property type="entry name" value="RNase_H_like"/>
    <property type="match status" value="1"/>
</dbReference>
<name>A0ABR2FDT6_9ROSI</name>
<sequence length="117" mass="12732">MVLSVMFVIRSLLVGWSSSRPLAGCCGNIVVALLWMRLMFSEVISCFVVSALRGKPLVGWIKANFDGVVRGFDSLAAVGGVLRDAQGSWIYGYARRIGRCSVLMAELWATNDILFAA</sequence>
<dbReference type="InterPro" id="IPR053151">
    <property type="entry name" value="RNase_H-like"/>
</dbReference>
<dbReference type="InterPro" id="IPR044730">
    <property type="entry name" value="RNase_H-like_dom_plant"/>
</dbReference>
<dbReference type="Pfam" id="PF13456">
    <property type="entry name" value="RVT_3"/>
    <property type="match status" value="1"/>
</dbReference>
<reference evidence="2 3" key="1">
    <citation type="journal article" date="2024" name="G3 (Bethesda)">
        <title>Genome assembly of Hibiscus sabdariffa L. provides insights into metabolisms of medicinal natural products.</title>
        <authorList>
            <person name="Kim T."/>
        </authorList>
    </citation>
    <scope>NUCLEOTIDE SEQUENCE [LARGE SCALE GENOMIC DNA]</scope>
    <source>
        <strain evidence="2">TK-2024</strain>
        <tissue evidence="2">Old leaves</tissue>
    </source>
</reference>
<evidence type="ECO:0000313" key="2">
    <source>
        <dbReference type="EMBL" id="KAK8579031.1"/>
    </source>
</evidence>
<organism evidence="2 3">
    <name type="scientific">Hibiscus sabdariffa</name>
    <name type="common">roselle</name>
    <dbReference type="NCBI Taxonomy" id="183260"/>
    <lineage>
        <taxon>Eukaryota</taxon>
        <taxon>Viridiplantae</taxon>
        <taxon>Streptophyta</taxon>
        <taxon>Embryophyta</taxon>
        <taxon>Tracheophyta</taxon>
        <taxon>Spermatophyta</taxon>
        <taxon>Magnoliopsida</taxon>
        <taxon>eudicotyledons</taxon>
        <taxon>Gunneridae</taxon>
        <taxon>Pentapetalae</taxon>
        <taxon>rosids</taxon>
        <taxon>malvids</taxon>
        <taxon>Malvales</taxon>
        <taxon>Malvaceae</taxon>
        <taxon>Malvoideae</taxon>
        <taxon>Hibiscus</taxon>
    </lineage>
</organism>
<dbReference type="Proteomes" id="UP001472677">
    <property type="component" value="Unassembled WGS sequence"/>
</dbReference>
<gene>
    <name evidence="2" type="ORF">V6N12_069366</name>
</gene>
<proteinExistence type="predicted"/>
<feature type="domain" description="RNase H type-1" evidence="1">
    <location>
        <begin position="64"/>
        <end position="109"/>
    </location>
</feature>
<comment type="caution">
    <text evidence="2">The sequence shown here is derived from an EMBL/GenBank/DDBJ whole genome shotgun (WGS) entry which is preliminary data.</text>
</comment>
<dbReference type="PANTHER" id="PTHR47723:SF19">
    <property type="entry name" value="POLYNUCLEOTIDYL TRANSFERASE, RIBONUCLEASE H-LIKE SUPERFAMILY PROTEIN"/>
    <property type="match status" value="1"/>
</dbReference>